<keyword evidence="1" id="KW-1133">Transmembrane helix</keyword>
<feature type="transmembrane region" description="Helical" evidence="1">
    <location>
        <begin position="68"/>
        <end position="86"/>
    </location>
</feature>
<keyword evidence="1" id="KW-0472">Membrane</keyword>
<evidence type="ECO:0008006" key="4">
    <source>
        <dbReference type="Google" id="ProtNLM"/>
    </source>
</evidence>
<feature type="transmembrane region" description="Helical" evidence="1">
    <location>
        <begin position="146"/>
        <end position="170"/>
    </location>
</feature>
<gene>
    <name evidence="2" type="ORF">GCM10010492_74090</name>
</gene>
<feature type="transmembrane region" description="Helical" evidence="1">
    <location>
        <begin position="177"/>
        <end position="200"/>
    </location>
</feature>
<protein>
    <recommendedName>
        <fullName evidence="4">ABC transporter permease</fullName>
    </recommendedName>
</protein>
<sequence length="247" mass="25639">MNLWRLEWLRLVRTRRLVALLAVYGLFGLVGPISVRYLPEIIRRFGGVEVVLPPATAADGMAGYVKNAVQLGLLVLVLVAAAALAFDAQRDSAVFLRTRVTALWRVVVPKVVVNAAAGVGAFAFGAAAAWYETAVLLSAPPVGRTVLGVACMALYLAFAVALTALTAAVLRGIVGTALTSLGILLLAALLEPLGTFGRWLPSRLVGALDGLLRGAAPSSYAPALAVTAVLTVAATATATALLSRRDI</sequence>
<proteinExistence type="predicted"/>
<feature type="transmembrane region" description="Helical" evidence="1">
    <location>
        <begin position="107"/>
        <end position="131"/>
    </location>
</feature>
<organism evidence="2 3">
    <name type="scientific">Saccharothrix mutabilis subsp. mutabilis</name>
    <dbReference type="NCBI Taxonomy" id="66855"/>
    <lineage>
        <taxon>Bacteria</taxon>
        <taxon>Bacillati</taxon>
        <taxon>Actinomycetota</taxon>
        <taxon>Actinomycetes</taxon>
        <taxon>Pseudonocardiales</taxon>
        <taxon>Pseudonocardiaceae</taxon>
        <taxon>Saccharothrix</taxon>
    </lineage>
</organism>
<evidence type="ECO:0000256" key="1">
    <source>
        <dbReference type="SAM" id="Phobius"/>
    </source>
</evidence>
<feature type="transmembrane region" description="Helical" evidence="1">
    <location>
        <begin position="220"/>
        <end position="242"/>
    </location>
</feature>
<accession>A0ABN0UUU4</accession>
<comment type="caution">
    <text evidence="2">The sequence shown here is derived from an EMBL/GenBank/DDBJ whole genome shotgun (WGS) entry which is preliminary data.</text>
</comment>
<evidence type="ECO:0000313" key="3">
    <source>
        <dbReference type="Proteomes" id="UP001500416"/>
    </source>
</evidence>
<name>A0ABN0UUU4_9PSEU</name>
<keyword evidence="3" id="KW-1185">Reference proteome</keyword>
<evidence type="ECO:0000313" key="2">
    <source>
        <dbReference type="EMBL" id="GAA0262212.1"/>
    </source>
</evidence>
<dbReference type="EMBL" id="BAAABU010000033">
    <property type="protein sequence ID" value="GAA0262212.1"/>
    <property type="molecule type" value="Genomic_DNA"/>
</dbReference>
<dbReference type="RefSeq" id="WP_343939935.1">
    <property type="nucleotide sequence ID" value="NZ_BAAABU010000033.1"/>
</dbReference>
<keyword evidence="1" id="KW-0812">Transmembrane</keyword>
<feature type="transmembrane region" description="Helical" evidence="1">
    <location>
        <begin position="17"/>
        <end position="38"/>
    </location>
</feature>
<reference evidence="2 3" key="1">
    <citation type="journal article" date="2019" name="Int. J. Syst. Evol. Microbiol.">
        <title>The Global Catalogue of Microorganisms (GCM) 10K type strain sequencing project: providing services to taxonomists for standard genome sequencing and annotation.</title>
        <authorList>
            <consortium name="The Broad Institute Genomics Platform"/>
            <consortium name="The Broad Institute Genome Sequencing Center for Infectious Disease"/>
            <person name="Wu L."/>
            <person name="Ma J."/>
        </authorList>
    </citation>
    <scope>NUCLEOTIDE SEQUENCE [LARGE SCALE GENOMIC DNA]</scope>
    <source>
        <strain evidence="2 3">JCM 3380</strain>
    </source>
</reference>
<dbReference type="Proteomes" id="UP001500416">
    <property type="component" value="Unassembled WGS sequence"/>
</dbReference>